<keyword evidence="5" id="KW-0560">Oxidoreductase</keyword>
<evidence type="ECO:0000313" key="13">
    <source>
        <dbReference type="Proteomes" id="UP000266723"/>
    </source>
</evidence>
<dbReference type="Gene3D" id="3.50.50.60">
    <property type="entry name" value="FAD/NAD(P)-binding domain"/>
    <property type="match status" value="2"/>
</dbReference>
<evidence type="ECO:0000256" key="3">
    <source>
        <dbReference type="ARBA" id="ARBA00022630"/>
    </source>
</evidence>
<dbReference type="PRINTS" id="PR00368">
    <property type="entry name" value="FADPNR"/>
</dbReference>
<keyword evidence="7" id="KW-1015">Disulfide bond</keyword>
<feature type="domain" description="Bromo" evidence="11">
    <location>
        <begin position="325"/>
        <end position="383"/>
    </location>
</feature>
<dbReference type="Pfam" id="PF07992">
    <property type="entry name" value="Pyr_redox_2"/>
    <property type="match status" value="1"/>
</dbReference>
<feature type="region of interest" description="Disordered" evidence="10">
    <location>
        <begin position="1"/>
        <end position="74"/>
    </location>
</feature>
<evidence type="ECO:0000256" key="7">
    <source>
        <dbReference type="ARBA" id="ARBA00023157"/>
    </source>
</evidence>
<protein>
    <recommendedName>
        <fullName evidence="11">Bromo domain-containing protein</fullName>
    </recommendedName>
</protein>
<evidence type="ECO:0000313" key="12">
    <source>
        <dbReference type="EMBL" id="KAF3577305.1"/>
    </source>
</evidence>
<dbReference type="InterPro" id="IPR046952">
    <property type="entry name" value="GSHR/TRXR-like"/>
</dbReference>
<dbReference type="NCBIfam" id="NF004776">
    <property type="entry name" value="PRK06116.1"/>
    <property type="match status" value="1"/>
</dbReference>
<dbReference type="Gene3D" id="3.30.390.30">
    <property type="match status" value="1"/>
</dbReference>
<dbReference type="PRINTS" id="PR00411">
    <property type="entry name" value="PNDRDTASEI"/>
</dbReference>
<keyword evidence="13" id="KW-1185">Reference proteome</keyword>
<dbReference type="InterPro" id="IPR016156">
    <property type="entry name" value="FAD/NAD-linked_Rdtase_dimer_sf"/>
</dbReference>
<dbReference type="InterPro" id="IPR004099">
    <property type="entry name" value="Pyr_nucl-diS_OxRdtase_dimer"/>
</dbReference>
<evidence type="ECO:0000256" key="9">
    <source>
        <dbReference type="PROSITE-ProRule" id="PRU00035"/>
    </source>
</evidence>
<keyword evidence="3" id="KW-0285">Flavoprotein</keyword>
<sequence>MDSHSSHLNAANRSRSCQTPSPSHSASVSSSLHKRKLAASEDHAPPSSNDDLESISAARGADSGSDPDESEDAVHDGYEEDFAPEPDQDSSIRTFTAARLDPISGVNGSSRNAKIKTEEISTVELEAGTGTAGAIVPKDESAKILTCGAYIAREEALRREEEAGRLKFVCYSNDGVDDHMMCLIGLKNIFARQLPNMPKEYIVRLLMDRYIKDYDGVLLMECRIDPKLKYTNLASMISQQRQAIDEMIRELSNCQNVYQVAEFQKKEGGSSKNIRVEDIPGLRDAGWTPDQWGHTRYKLFSGSGDSVTKQKQLNALIRGLLKTMQDHTDAWPFIEPVDSVDVPDYYKIIKDPIGKNTIRCVLRGCVPKKLLVYASKYTHEFEDSHGFGWKYDTDPSHDWTTLIANKNSELQRLTDIYKNILNNANVKLIEGRGKVIDPHTVDVDGKIYTTRNILIAVGGRPFIPDIPGREFAIDSDAALDLPSKPKKIAIVGGGYIALEFAGIFNGLNSEVHVFIRQKKVLRGFDEDVRDFVGEQMSLRGIEVHTEESPEAIIKSGDGSLSLKTSKGTVDGFSHVMFATGRKPNTKNLGLENVGVKLAKNGAIEVDEYSQTSVPSIWAVGDVTDRINLTPVALMEGGALAKTLFQNEPTKPDHRAVPCAVFSQPPIGTVGLTEEQAIEQYGDIDVFTSNFKPLKATLSGLPDRVFMKLIVCANTDKVLGVHMCGDDSPEIIQGFGVAVKAGLTKADFDATVGVHPTAAEEFVTMRTPTRKIRKGSSEGKGKS</sequence>
<dbReference type="InterPro" id="IPR001487">
    <property type="entry name" value="Bromodomain"/>
</dbReference>
<dbReference type="SUPFAM" id="SSF55424">
    <property type="entry name" value="FAD/NAD-linked reductases, dimerisation (C-terminal) domain"/>
    <property type="match status" value="1"/>
</dbReference>
<dbReference type="Gene3D" id="3.40.630.30">
    <property type="match status" value="1"/>
</dbReference>
<evidence type="ECO:0000256" key="1">
    <source>
        <dbReference type="ARBA" id="ARBA00001974"/>
    </source>
</evidence>
<comment type="cofactor">
    <cofactor evidence="1">
        <name>FAD</name>
        <dbReference type="ChEBI" id="CHEBI:57692"/>
    </cofactor>
</comment>
<dbReference type="SUPFAM" id="SSF51905">
    <property type="entry name" value="FAD/NAD(P)-binding domain"/>
    <property type="match status" value="1"/>
</dbReference>
<gene>
    <name evidence="12" type="ORF">DY000_02032704</name>
</gene>
<keyword evidence="8" id="KW-0676">Redox-active center</keyword>
<organism evidence="12 13">
    <name type="scientific">Brassica cretica</name>
    <name type="common">Mustard</name>
    <dbReference type="NCBI Taxonomy" id="69181"/>
    <lineage>
        <taxon>Eukaryota</taxon>
        <taxon>Viridiplantae</taxon>
        <taxon>Streptophyta</taxon>
        <taxon>Embryophyta</taxon>
        <taxon>Tracheophyta</taxon>
        <taxon>Spermatophyta</taxon>
        <taxon>Magnoliopsida</taxon>
        <taxon>eudicotyledons</taxon>
        <taxon>Gunneridae</taxon>
        <taxon>Pentapetalae</taxon>
        <taxon>rosids</taxon>
        <taxon>malvids</taxon>
        <taxon>Brassicales</taxon>
        <taxon>Brassicaceae</taxon>
        <taxon>Brassiceae</taxon>
        <taxon>Brassica</taxon>
    </lineage>
</organism>
<evidence type="ECO:0000256" key="10">
    <source>
        <dbReference type="SAM" id="MobiDB-lite"/>
    </source>
</evidence>
<dbReference type="Proteomes" id="UP000266723">
    <property type="component" value="Unassembled WGS sequence"/>
</dbReference>
<proteinExistence type="inferred from homology"/>
<keyword evidence="6 9" id="KW-0103">Bromodomain</keyword>
<comment type="caution">
    <text evidence="12">The sequence shown here is derived from an EMBL/GenBank/DDBJ whole genome shotgun (WGS) entry which is preliminary data.</text>
</comment>
<evidence type="ECO:0000256" key="2">
    <source>
        <dbReference type="ARBA" id="ARBA00007532"/>
    </source>
</evidence>
<accession>A0ABQ7DJP7</accession>
<comment type="similarity">
    <text evidence="2">Belongs to the class-I pyridine nucleotide-disulfide oxidoreductase family.</text>
</comment>
<keyword evidence="4" id="KW-0274">FAD</keyword>
<dbReference type="InterPro" id="IPR036427">
    <property type="entry name" value="Bromodomain-like_sf"/>
</dbReference>
<dbReference type="InterPro" id="IPR036188">
    <property type="entry name" value="FAD/NAD-bd_sf"/>
</dbReference>
<dbReference type="InterPro" id="IPR023753">
    <property type="entry name" value="FAD/NAD-binding_dom"/>
</dbReference>
<dbReference type="EMBL" id="QGKV02000649">
    <property type="protein sequence ID" value="KAF3577305.1"/>
    <property type="molecule type" value="Genomic_DNA"/>
</dbReference>
<evidence type="ECO:0000256" key="5">
    <source>
        <dbReference type="ARBA" id="ARBA00023002"/>
    </source>
</evidence>
<evidence type="ECO:0000259" key="11">
    <source>
        <dbReference type="PROSITE" id="PS50014"/>
    </source>
</evidence>
<dbReference type="SUPFAM" id="SSF47370">
    <property type="entry name" value="Bromodomain"/>
    <property type="match status" value="1"/>
</dbReference>
<dbReference type="Pfam" id="PF02852">
    <property type="entry name" value="Pyr_redox_dim"/>
    <property type="match status" value="1"/>
</dbReference>
<evidence type="ECO:0000256" key="4">
    <source>
        <dbReference type="ARBA" id="ARBA00022827"/>
    </source>
</evidence>
<evidence type="ECO:0000256" key="8">
    <source>
        <dbReference type="ARBA" id="ARBA00023284"/>
    </source>
</evidence>
<dbReference type="PROSITE" id="PS50014">
    <property type="entry name" value="BROMODOMAIN_2"/>
    <property type="match status" value="1"/>
</dbReference>
<feature type="compositionally biased region" description="Polar residues" evidence="10">
    <location>
        <begin position="1"/>
        <end position="20"/>
    </location>
</feature>
<evidence type="ECO:0000256" key="6">
    <source>
        <dbReference type="ARBA" id="ARBA00023117"/>
    </source>
</evidence>
<feature type="compositionally biased region" description="Low complexity" evidence="10">
    <location>
        <begin position="21"/>
        <end position="31"/>
    </location>
</feature>
<reference evidence="12 13" key="1">
    <citation type="journal article" date="2020" name="BMC Genomics">
        <title>Intraspecific diversification of the crop wild relative Brassica cretica Lam. using demographic model selection.</title>
        <authorList>
            <person name="Kioukis A."/>
            <person name="Michalopoulou V.A."/>
            <person name="Briers L."/>
            <person name="Pirintsos S."/>
            <person name="Studholme D.J."/>
            <person name="Pavlidis P."/>
            <person name="Sarris P.F."/>
        </authorList>
    </citation>
    <scope>NUCLEOTIDE SEQUENCE [LARGE SCALE GENOMIC DNA]</scope>
    <source>
        <strain evidence="13">cv. PFS-1207/04</strain>
    </source>
</reference>
<dbReference type="PRINTS" id="PR00503">
    <property type="entry name" value="BROMODOMAIN"/>
</dbReference>
<dbReference type="PANTHER" id="PTHR42737">
    <property type="entry name" value="GLUTATHIONE REDUCTASE"/>
    <property type="match status" value="1"/>
</dbReference>
<name>A0ABQ7DJP7_BRACR</name>
<dbReference type="PANTHER" id="PTHR42737:SF9">
    <property type="entry name" value="GLUTATHIONE REDUCTASE"/>
    <property type="match status" value="1"/>
</dbReference>